<sequence length="93" mass="10014">MCKALVLGLLCVGFTSYVCVFILAVCSFDKSFIVTIAEVDEVPGFDVNNAVIVGFSLREINVIQKLFGTLQAVVFALAGAGELYIAVELYLVM</sequence>
<evidence type="ECO:0000313" key="2">
    <source>
        <dbReference type="EMBL" id="VDL76239.1"/>
    </source>
</evidence>
<evidence type="ECO:0000256" key="1">
    <source>
        <dbReference type="SAM" id="Phobius"/>
    </source>
</evidence>
<keyword evidence="1" id="KW-0812">Transmembrane</keyword>
<evidence type="ECO:0000313" key="3">
    <source>
        <dbReference type="Proteomes" id="UP000271162"/>
    </source>
</evidence>
<keyword evidence="1" id="KW-0472">Membrane</keyword>
<name>A0A0N4Y8S4_NIPBR</name>
<accession>A0A0N4Y8S4</accession>
<keyword evidence="3" id="KW-1185">Reference proteome</keyword>
<dbReference type="AlphaFoldDB" id="A0A0N4Y8S4"/>
<reference evidence="4" key="1">
    <citation type="submission" date="2017-02" db="UniProtKB">
        <authorList>
            <consortium name="WormBaseParasite"/>
        </authorList>
    </citation>
    <scope>IDENTIFICATION</scope>
</reference>
<dbReference type="Proteomes" id="UP000271162">
    <property type="component" value="Unassembled WGS sequence"/>
</dbReference>
<gene>
    <name evidence="2" type="ORF">NBR_LOCUS12650</name>
</gene>
<organism evidence="4">
    <name type="scientific">Nippostrongylus brasiliensis</name>
    <name type="common">Rat hookworm</name>
    <dbReference type="NCBI Taxonomy" id="27835"/>
    <lineage>
        <taxon>Eukaryota</taxon>
        <taxon>Metazoa</taxon>
        <taxon>Ecdysozoa</taxon>
        <taxon>Nematoda</taxon>
        <taxon>Chromadorea</taxon>
        <taxon>Rhabditida</taxon>
        <taxon>Rhabditina</taxon>
        <taxon>Rhabditomorpha</taxon>
        <taxon>Strongyloidea</taxon>
        <taxon>Heligmosomidae</taxon>
        <taxon>Nippostrongylus</taxon>
    </lineage>
</organism>
<feature type="transmembrane region" description="Helical" evidence="1">
    <location>
        <begin position="6"/>
        <end position="26"/>
    </location>
</feature>
<keyword evidence="1" id="KW-1133">Transmembrane helix</keyword>
<feature type="transmembrane region" description="Helical" evidence="1">
    <location>
        <begin position="66"/>
        <end position="87"/>
    </location>
</feature>
<proteinExistence type="predicted"/>
<protein>
    <submittedName>
        <fullName evidence="4">Na_Ca_ex domain-containing protein</fullName>
    </submittedName>
</protein>
<evidence type="ECO:0000313" key="4">
    <source>
        <dbReference type="WBParaSite" id="NBR_0001264901-mRNA-1"/>
    </source>
</evidence>
<dbReference type="WBParaSite" id="NBR_0001264901-mRNA-1">
    <property type="protein sequence ID" value="NBR_0001264901-mRNA-1"/>
    <property type="gene ID" value="NBR_0001264901"/>
</dbReference>
<reference evidence="2 3" key="2">
    <citation type="submission" date="2018-11" db="EMBL/GenBank/DDBJ databases">
        <authorList>
            <consortium name="Pathogen Informatics"/>
        </authorList>
    </citation>
    <scope>NUCLEOTIDE SEQUENCE [LARGE SCALE GENOMIC DNA]</scope>
</reference>
<dbReference type="EMBL" id="UYSL01020817">
    <property type="protein sequence ID" value="VDL76239.1"/>
    <property type="molecule type" value="Genomic_DNA"/>
</dbReference>